<evidence type="ECO:0000256" key="1">
    <source>
        <dbReference type="SAM" id="MobiDB-lite"/>
    </source>
</evidence>
<dbReference type="InterPro" id="IPR045985">
    <property type="entry name" value="DUF5941"/>
</dbReference>
<keyword evidence="2" id="KW-0812">Transmembrane</keyword>
<gene>
    <name evidence="4" type="ORF">AGRA3207_002996</name>
</gene>
<sequence length="209" mass="21187">MNLPARRAPVPPGPARTCRDDGPLSAALGRLAGGTLPPLPGVVLAAAAACGLTAAGTTGAPAPALCAPAVVLLLAGPASAHPHTGPMDRLVPPIIRGIEYGYLAVLGFAQGVSAPLVYVLIAVLAFHHHDTVYRSRLGLRPQAWALRAGLGWEGRMLLAALAGLCGLLPFAYAALAAYLGVLFAGEGVTAWARTGHGSGVMVDLEEEEA</sequence>
<protein>
    <recommendedName>
        <fullName evidence="3">DUF5941 domain-containing protein</fullName>
    </recommendedName>
</protein>
<dbReference type="Proteomes" id="UP001049518">
    <property type="component" value="Chromosome"/>
</dbReference>
<feature type="region of interest" description="Disordered" evidence="1">
    <location>
        <begin position="1"/>
        <end position="21"/>
    </location>
</feature>
<evidence type="ECO:0000313" key="4">
    <source>
        <dbReference type="EMBL" id="QXJ26521.1"/>
    </source>
</evidence>
<dbReference type="Pfam" id="PF19365">
    <property type="entry name" value="DUF5941"/>
    <property type="match status" value="1"/>
</dbReference>
<evidence type="ECO:0000256" key="2">
    <source>
        <dbReference type="SAM" id="Phobius"/>
    </source>
</evidence>
<keyword evidence="5" id="KW-1185">Reference proteome</keyword>
<dbReference type="EMBL" id="CP059572">
    <property type="protein sequence ID" value="QXJ26521.1"/>
    <property type="molecule type" value="Genomic_DNA"/>
</dbReference>
<evidence type="ECO:0000313" key="5">
    <source>
        <dbReference type="Proteomes" id="UP001049518"/>
    </source>
</evidence>
<keyword evidence="2" id="KW-0472">Membrane</keyword>
<keyword evidence="2" id="KW-1133">Transmembrane helix</keyword>
<feature type="transmembrane region" description="Helical" evidence="2">
    <location>
        <begin position="157"/>
        <end position="181"/>
    </location>
</feature>
<reference evidence="4" key="1">
    <citation type="submission" date="2020-07" db="EMBL/GenBank/DDBJ databases">
        <authorList>
            <person name="Tarantini F.S."/>
            <person name="Hong K.W."/>
            <person name="Chan K.G."/>
        </authorList>
    </citation>
    <scope>NUCLEOTIDE SEQUENCE</scope>
    <source>
        <strain evidence="4">32-07</strain>
    </source>
</reference>
<accession>A0ABX8R610</accession>
<feature type="domain" description="DUF5941" evidence="3">
    <location>
        <begin position="20"/>
        <end position="195"/>
    </location>
</feature>
<name>A0ABX8R610_9ACTN</name>
<evidence type="ECO:0000259" key="3">
    <source>
        <dbReference type="Pfam" id="PF19365"/>
    </source>
</evidence>
<organism evidence="4 5">
    <name type="scientific">Actinomadura graeca</name>
    <dbReference type="NCBI Taxonomy" id="2750812"/>
    <lineage>
        <taxon>Bacteria</taxon>
        <taxon>Bacillati</taxon>
        <taxon>Actinomycetota</taxon>
        <taxon>Actinomycetes</taxon>
        <taxon>Streptosporangiales</taxon>
        <taxon>Thermomonosporaceae</taxon>
        <taxon>Actinomadura</taxon>
    </lineage>
</organism>
<proteinExistence type="predicted"/>
<feature type="transmembrane region" description="Helical" evidence="2">
    <location>
        <begin position="100"/>
        <end position="126"/>
    </location>
</feature>